<organism evidence="2 3">
    <name type="scientific">Calocera viscosa (strain TUFC12733)</name>
    <dbReference type="NCBI Taxonomy" id="1330018"/>
    <lineage>
        <taxon>Eukaryota</taxon>
        <taxon>Fungi</taxon>
        <taxon>Dikarya</taxon>
        <taxon>Basidiomycota</taxon>
        <taxon>Agaricomycotina</taxon>
        <taxon>Dacrymycetes</taxon>
        <taxon>Dacrymycetales</taxon>
        <taxon>Dacrymycetaceae</taxon>
        <taxon>Calocera</taxon>
    </lineage>
</organism>
<feature type="region of interest" description="Disordered" evidence="1">
    <location>
        <begin position="124"/>
        <end position="154"/>
    </location>
</feature>
<gene>
    <name evidence="2" type="ORF">CALVIDRAFT_284629</name>
</gene>
<name>A0A167IU51_CALVF</name>
<protein>
    <submittedName>
        <fullName evidence="2">Uncharacterized protein</fullName>
    </submittedName>
</protein>
<evidence type="ECO:0000313" key="3">
    <source>
        <dbReference type="Proteomes" id="UP000076738"/>
    </source>
</evidence>
<accession>A0A167IU51</accession>
<feature type="compositionally biased region" description="Basic residues" evidence="1">
    <location>
        <begin position="125"/>
        <end position="138"/>
    </location>
</feature>
<sequence length="154" mass="16861">MAQEVVSASAGGARQSVGRQTRGWWWDCASSSVDCEVCPFYVFVIDISTVADPDMLESLRGTGWSGREALHARYQVWEAGYAGAQNAAVANAPRVDILFSGRSHARMVQISSALTRAKMHAAPTHGKRRRACPARQHRSNGTVERCRRDASGWV</sequence>
<dbReference type="Proteomes" id="UP000076738">
    <property type="component" value="Unassembled WGS sequence"/>
</dbReference>
<proteinExistence type="predicted"/>
<reference evidence="2 3" key="1">
    <citation type="journal article" date="2016" name="Mol. Biol. Evol.">
        <title>Comparative Genomics of Early-Diverging Mushroom-Forming Fungi Provides Insights into the Origins of Lignocellulose Decay Capabilities.</title>
        <authorList>
            <person name="Nagy L.G."/>
            <person name="Riley R."/>
            <person name="Tritt A."/>
            <person name="Adam C."/>
            <person name="Daum C."/>
            <person name="Floudas D."/>
            <person name="Sun H."/>
            <person name="Yadav J.S."/>
            <person name="Pangilinan J."/>
            <person name="Larsson K.H."/>
            <person name="Matsuura K."/>
            <person name="Barry K."/>
            <person name="Labutti K."/>
            <person name="Kuo R."/>
            <person name="Ohm R.A."/>
            <person name="Bhattacharya S.S."/>
            <person name="Shirouzu T."/>
            <person name="Yoshinaga Y."/>
            <person name="Martin F.M."/>
            <person name="Grigoriev I.V."/>
            <person name="Hibbett D.S."/>
        </authorList>
    </citation>
    <scope>NUCLEOTIDE SEQUENCE [LARGE SCALE GENOMIC DNA]</scope>
    <source>
        <strain evidence="2 3">TUFC12733</strain>
    </source>
</reference>
<evidence type="ECO:0000313" key="2">
    <source>
        <dbReference type="EMBL" id="KZO92962.1"/>
    </source>
</evidence>
<evidence type="ECO:0000256" key="1">
    <source>
        <dbReference type="SAM" id="MobiDB-lite"/>
    </source>
</evidence>
<dbReference type="AlphaFoldDB" id="A0A167IU51"/>
<dbReference type="EMBL" id="KV417305">
    <property type="protein sequence ID" value="KZO92962.1"/>
    <property type="molecule type" value="Genomic_DNA"/>
</dbReference>
<keyword evidence="3" id="KW-1185">Reference proteome</keyword>
<feature type="compositionally biased region" description="Basic and acidic residues" evidence="1">
    <location>
        <begin position="144"/>
        <end position="154"/>
    </location>
</feature>